<dbReference type="RefSeq" id="WP_265382038.1">
    <property type="nucleotide sequence ID" value="NZ_CP110615.1"/>
</dbReference>
<keyword evidence="2" id="KW-1185">Reference proteome</keyword>
<dbReference type="EMBL" id="CP110615">
    <property type="protein sequence ID" value="UZJ23930.1"/>
    <property type="molecule type" value="Genomic_DNA"/>
</dbReference>
<dbReference type="CDD" id="cd06974">
    <property type="entry name" value="TerD_like"/>
    <property type="match status" value="1"/>
</dbReference>
<organism evidence="1 2">
    <name type="scientific">Rhodococcus antarcticus</name>
    <dbReference type="NCBI Taxonomy" id="2987751"/>
    <lineage>
        <taxon>Bacteria</taxon>
        <taxon>Bacillati</taxon>
        <taxon>Actinomycetota</taxon>
        <taxon>Actinomycetes</taxon>
        <taxon>Mycobacteriales</taxon>
        <taxon>Nocardiaceae</taxon>
        <taxon>Rhodococcus</taxon>
    </lineage>
</organism>
<dbReference type="Gene3D" id="2.60.60.30">
    <property type="entry name" value="sav2460 like domains"/>
    <property type="match status" value="1"/>
</dbReference>
<evidence type="ECO:0000313" key="2">
    <source>
        <dbReference type="Proteomes" id="UP001164965"/>
    </source>
</evidence>
<protein>
    <submittedName>
        <fullName evidence="1">Tellurium resistance</fullName>
    </submittedName>
</protein>
<sequence>MAVDMNKVTLTKASPQVSLSKAAASGGVMRVNLNWTARPTGSGGGGFLKKLMGASSAIDLDLACLYELADGSKGVVQALGNSFTSDPGPTPVVRLDGDDRSGTSTDGENLFVDLSQLARLKRVLVFAFIYEGVPNWSAADAVVTLHPQEGPPVEVRLDEHAANASMCAVAMLENVGGELVVRREVRYVGRGHKELDEIYGWGLEWTAGRK</sequence>
<dbReference type="Proteomes" id="UP001164965">
    <property type="component" value="Chromosome"/>
</dbReference>
<evidence type="ECO:0000313" key="1">
    <source>
        <dbReference type="EMBL" id="UZJ23930.1"/>
    </source>
</evidence>
<gene>
    <name evidence="1" type="ORF">RHODO2019_12125</name>
</gene>
<accession>A0ABY6NX39</accession>
<dbReference type="InterPro" id="IPR003325">
    <property type="entry name" value="TerD"/>
</dbReference>
<name>A0ABY6NX39_9NOCA</name>
<reference evidence="1" key="1">
    <citation type="submission" date="2022-10" db="EMBL/GenBank/DDBJ databases">
        <title>Rhodococcus sp.75.</title>
        <authorList>
            <person name="Sun M."/>
        </authorList>
    </citation>
    <scope>NUCLEOTIDE SEQUENCE</scope>
    <source>
        <strain evidence="1">75</strain>
    </source>
</reference>
<proteinExistence type="predicted"/>